<keyword evidence="1" id="KW-0808">Transferase</keyword>
<organism evidence="1">
    <name type="scientific">Ganoderma boninense</name>
    <dbReference type="NCBI Taxonomy" id="34458"/>
    <lineage>
        <taxon>Eukaryota</taxon>
        <taxon>Fungi</taxon>
        <taxon>Dikarya</taxon>
        <taxon>Basidiomycota</taxon>
        <taxon>Agaricomycotina</taxon>
        <taxon>Agaricomycetes</taxon>
        <taxon>Polyporales</taxon>
        <taxon>Polyporaceae</taxon>
        <taxon>Ganoderma</taxon>
    </lineage>
</organism>
<gene>
    <name evidence="1" type="primary">I1RKK7</name>
</gene>
<evidence type="ECO:0000313" key="1">
    <source>
        <dbReference type="EMBL" id="VWO99154.1"/>
    </source>
</evidence>
<dbReference type="AlphaFoldDB" id="A0A5K1K173"/>
<protein>
    <submittedName>
        <fullName evidence="1">Protein kinase domain-containing protein</fullName>
    </submittedName>
</protein>
<keyword evidence="1" id="KW-0418">Kinase</keyword>
<dbReference type="SUPFAM" id="SSF56112">
    <property type="entry name" value="Protein kinase-like (PK-like)"/>
    <property type="match status" value="1"/>
</dbReference>
<dbReference type="EMBL" id="LR727434">
    <property type="protein sequence ID" value="VWO99154.1"/>
    <property type="molecule type" value="Genomic_DNA"/>
</dbReference>
<name>A0A5K1K173_9APHY</name>
<sequence>MGDTDRVWFSADLPAGFPTRNRIVRSCDRAGFNRNGVYIQVEGKPRYWVKYGRRSLIRSEGRTQARVAGVVNANPANAFRIPHVYLGFSRGKRGYIVMDFVLGATIAQRKLPNGSYDKKDIKAVAAAVQQLIDIRMPANTAPGPFGGGLIGHDFFVESLSSITYPSVAHLEAQINEVLRLSQNNLRVDFQTETANGLVLCPSDPNDSNFIIDEGGTLWAIDFGRTSFLPPSFVSYSLRSSSDRFVQSIASHIICPMSANLPAMWAASGMLVIFNDNTLGAVQPPSGSIARSDCQTSLAMSTLEVSQRAIRVIFDEIPTEHPLAVMDARDVADRMADGVLC</sequence>
<dbReference type="InterPro" id="IPR011009">
    <property type="entry name" value="Kinase-like_dom_sf"/>
</dbReference>
<reference evidence="1" key="1">
    <citation type="submission" date="2019-10" db="EMBL/GenBank/DDBJ databases">
        <authorList>
            <person name="Nor Muhammad N."/>
        </authorList>
    </citation>
    <scope>NUCLEOTIDE SEQUENCE</scope>
</reference>
<dbReference type="GO" id="GO:0016301">
    <property type="term" value="F:kinase activity"/>
    <property type="evidence" value="ECO:0007669"/>
    <property type="project" value="UniProtKB-KW"/>
</dbReference>
<proteinExistence type="predicted"/>
<accession>A0A5K1K173</accession>